<evidence type="ECO:0008006" key="3">
    <source>
        <dbReference type="Google" id="ProtNLM"/>
    </source>
</evidence>
<name>A0A1I2U3E3_9BACT</name>
<keyword evidence="2" id="KW-1185">Reference proteome</keyword>
<dbReference type="STRING" id="435880.SAMN04487988_10721"/>
<reference evidence="2" key="1">
    <citation type="submission" date="2016-10" db="EMBL/GenBank/DDBJ databases">
        <authorList>
            <person name="Varghese N."/>
            <person name="Submissions S."/>
        </authorList>
    </citation>
    <scope>NUCLEOTIDE SEQUENCE [LARGE SCALE GENOMIC DNA]</scope>
    <source>
        <strain evidence="2">DSM 19315</strain>
    </source>
</reference>
<dbReference type="EMBL" id="FOPC01000007">
    <property type="protein sequence ID" value="SFG71594.1"/>
    <property type="molecule type" value="Genomic_DNA"/>
</dbReference>
<accession>A0A1I2U3E3</accession>
<protein>
    <recommendedName>
        <fullName evidence="3">TolB-like 6-blade propeller-like</fullName>
    </recommendedName>
</protein>
<evidence type="ECO:0000313" key="2">
    <source>
        <dbReference type="Proteomes" id="UP000199642"/>
    </source>
</evidence>
<organism evidence="1 2">
    <name type="scientific">Algoriphagus hitonicola</name>
    <dbReference type="NCBI Taxonomy" id="435880"/>
    <lineage>
        <taxon>Bacteria</taxon>
        <taxon>Pseudomonadati</taxon>
        <taxon>Bacteroidota</taxon>
        <taxon>Cytophagia</taxon>
        <taxon>Cytophagales</taxon>
        <taxon>Cyclobacteriaceae</taxon>
        <taxon>Algoriphagus</taxon>
    </lineage>
</organism>
<dbReference type="Proteomes" id="UP000199642">
    <property type="component" value="Unassembled WGS sequence"/>
</dbReference>
<dbReference type="OrthoDB" id="819960at2"/>
<dbReference type="AlphaFoldDB" id="A0A1I2U3E3"/>
<sequence>MRIFNFVAVIRLLLFTATISCTTLDENPERIFSKITFIDSIELELPLRRIMYHEENFFSYDYYSKSLLKQDKNFEIIDSLGKWGNGPKENLLVRNYQPIQNNKIMIFDTEKHSFKVQDFSDSVYLYHKFTSPVERGVALNDSLLITIASRPDFKLGFSYYDLGKSESQSIDELNILFDEVNSGLIYEGKLQIEGDFVVHTSYFANHWFVFNYNTNDLKIGSYRYEFENPKVLDFGGGIMLDNAPELISDTFLHDSKLFVISNVGERDFPEQRVLDIYDLKTASYINSYILPKFQDSAPSEGFYIQNDRIGLRYEDFLYIFQLE</sequence>
<evidence type="ECO:0000313" key="1">
    <source>
        <dbReference type="EMBL" id="SFG71594.1"/>
    </source>
</evidence>
<dbReference type="RefSeq" id="WP_143189516.1">
    <property type="nucleotide sequence ID" value="NZ_FOPC01000007.1"/>
</dbReference>
<gene>
    <name evidence="1" type="ORF">SAMN04487988_10721</name>
</gene>
<proteinExistence type="predicted"/>